<accession>A0A8C4QL25</accession>
<feature type="transmembrane region" description="Helical" evidence="9">
    <location>
        <begin position="143"/>
        <end position="166"/>
    </location>
</feature>
<organism evidence="10 11">
    <name type="scientific">Eptatretus burgeri</name>
    <name type="common">Inshore hagfish</name>
    <dbReference type="NCBI Taxonomy" id="7764"/>
    <lineage>
        <taxon>Eukaryota</taxon>
        <taxon>Metazoa</taxon>
        <taxon>Chordata</taxon>
        <taxon>Craniata</taxon>
        <taxon>Vertebrata</taxon>
        <taxon>Cyclostomata</taxon>
        <taxon>Myxini</taxon>
        <taxon>Myxiniformes</taxon>
        <taxon>Myxinidae</taxon>
        <taxon>Eptatretinae</taxon>
        <taxon>Eptatretus</taxon>
    </lineage>
</organism>
<comment type="catalytic activity">
    <reaction evidence="8">
        <text>a 1-O-(1Z-alkenyl)-sn-glycero-3-phosphocholine + H2O = a 2,3-saturated aldehyde + sn-glycerol 3-phosphocholine</text>
        <dbReference type="Rhea" id="RHEA:22544"/>
        <dbReference type="ChEBI" id="CHEBI:15377"/>
        <dbReference type="ChEBI" id="CHEBI:16870"/>
        <dbReference type="ChEBI" id="CHEBI:73359"/>
        <dbReference type="ChEBI" id="CHEBI:77287"/>
        <dbReference type="EC" id="3.3.2.2"/>
    </reaction>
</comment>
<feature type="transmembrane region" description="Helical" evidence="9">
    <location>
        <begin position="208"/>
        <end position="225"/>
    </location>
</feature>
<comment type="similarity">
    <text evidence="2">Belongs to the TMEM86 family.</text>
</comment>
<evidence type="ECO:0000256" key="6">
    <source>
        <dbReference type="ARBA" id="ARBA00035673"/>
    </source>
</evidence>
<dbReference type="OMA" id="LMFGITH"/>
<evidence type="ECO:0000313" key="10">
    <source>
        <dbReference type="Ensembl" id="ENSEBUP00000017068.1"/>
    </source>
</evidence>
<dbReference type="GeneTree" id="ENSGT00390000007101"/>
<name>A0A8C4QL25_EPTBU</name>
<protein>
    <recommendedName>
        <fullName evidence="6">lysoplasmalogenase</fullName>
        <ecNumber evidence="6">3.3.2.2</ecNumber>
    </recommendedName>
</protein>
<feature type="transmembrane region" description="Helical" evidence="9">
    <location>
        <begin position="65"/>
        <end position="85"/>
    </location>
</feature>
<dbReference type="AlphaFoldDB" id="A0A8C4QL25"/>
<dbReference type="GO" id="GO:0047408">
    <property type="term" value="F:alkenylglycerophosphocholine hydrolase activity"/>
    <property type="evidence" value="ECO:0007669"/>
    <property type="project" value="UniProtKB-EC"/>
</dbReference>
<keyword evidence="5 9" id="KW-0472">Membrane</keyword>
<dbReference type="Ensembl" id="ENSEBUT00000017645.1">
    <property type="protein sequence ID" value="ENSEBUP00000017068.1"/>
    <property type="gene ID" value="ENSEBUG00000010678.1"/>
</dbReference>
<dbReference type="Pfam" id="PF07947">
    <property type="entry name" value="YhhN"/>
    <property type="match status" value="1"/>
</dbReference>
<comment type="catalytic activity">
    <reaction evidence="7">
        <text>a 1-O-(1Z-alkenyl)-sn-glycero-3-phosphoethanolamine + H2O = a 2,3-saturated aldehyde + sn-glycero-3-phosphoethanolamine</text>
        <dbReference type="Rhea" id="RHEA:16905"/>
        <dbReference type="ChEBI" id="CHEBI:15377"/>
        <dbReference type="ChEBI" id="CHEBI:73359"/>
        <dbReference type="ChEBI" id="CHEBI:77288"/>
        <dbReference type="ChEBI" id="CHEBI:143890"/>
        <dbReference type="EC" id="3.3.2.2"/>
    </reaction>
</comment>
<proteinExistence type="inferred from homology"/>
<keyword evidence="11" id="KW-1185">Reference proteome</keyword>
<evidence type="ECO:0000256" key="4">
    <source>
        <dbReference type="ARBA" id="ARBA00022989"/>
    </source>
</evidence>
<feature type="transmembrane region" description="Helical" evidence="9">
    <location>
        <begin position="118"/>
        <end position="137"/>
    </location>
</feature>
<evidence type="ECO:0000256" key="8">
    <source>
        <dbReference type="ARBA" id="ARBA00049560"/>
    </source>
</evidence>
<evidence type="ECO:0000256" key="1">
    <source>
        <dbReference type="ARBA" id="ARBA00004141"/>
    </source>
</evidence>
<keyword evidence="3 9" id="KW-0812">Transmembrane</keyword>
<dbReference type="PANTHER" id="PTHR31885">
    <property type="entry name" value="GH04784P"/>
    <property type="match status" value="1"/>
</dbReference>
<evidence type="ECO:0000256" key="2">
    <source>
        <dbReference type="ARBA" id="ARBA00007375"/>
    </source>
</evidence>
<feature type="transmembrane region" description="Helical" evidence="9">
    <location>
        <begin position="35"/>
        <end position="53"/>
    </location>
</feature>
<comment type="subcellular location">
    <subcellularLocation>
        <location evidence="1">Membrane</location>
        <topology evidence="1">Multi-pass membrane protein</topology>
    </subcellularLocation>
</comment>
<feature type="transmembrane region" description="Helical" evidence="9">
    <location>
        <begin position="178"/>
        <end position="196"/>
    </location>
</feature>
<dbReference type="PANTHER" id="PTHR31885:SF6">
    <property type="entry name" value="GH04784P"/>
    <property type="match status" value="1"/>
</dbReference>
<evidence type="ECO:0000256" key="3">
    <source>
        <dbReference type="ARBA" id="ARBA00022692"/>
    </source>
</evidence>
<sequence>MVSALTVVKSEGPGLVPFFKTTCIYFVLWLPSGSWASAVVKVLPILCLSAFVAARGTAYRPSAKYSRRVLAGLVFSAAGDAFLVWQDDGFFEHGLVMFAIAHVFYIAAFGLTPPALRIAVIGLFFFLIGMVVILPSIPSSELAIAVAIYSLLLVLMAWRAIVLAILEAGPTGIPWPRLCAVMGAILFLLSDLSLAVNRFVVMLPHSRALIMISYYGAQLCIALSARGGERRLIKEQ</sequence>
<evidence type="ECO:0000256" key="5">
    <source>
        <dbReference type="ARBA" id="ARBA00023136"/>
    </source>
</evidence>
<dbReference type="InterPro" id="IPR012506">
    <property type="entry name" value="TMEM86B-like"/>
</dbReference>
<evidence type="ECO:0000256" key="7">
    <source>
        <dbReference type="ARBA" id="ARBA00049458"/>
    </source>
</evidence>
<evidence type="ECO:0000313" key="11">
    <source>
        <dbReference type="Proteomes" id="UP000694388"/>
    </source>
</evidence>
<dbReference type="EC" id="3.3.2.2" evidence="6"/>
<keyword evidence="4 9" id="KW-1133">Transmembrane helix</keyword>
<feature type="transmembrane region" description="Helical" evidence="9">
    <location>
        <begin position="91"/>
        <end position="111"/>
    </location>
</feature>
<reference evidence="10" key="1">
    <citation type="submission" date="2025-08" db="UniProtKB">
        <authorList>
            <consortium name="Ensembl"/>
        </authorList>
    </citation>
    <scope>IDENTIFICATION</scope>
</reference>
<evidence type="ECO:0000256" key="9">
    <source>
        <dbReference type="SAM" id="Phobius"/>
    </source>
</evidence>
<reference evidence="10" key="2">
    <citation type="submission" date="2025-09" db="UniProtKB">
        <authorList>
            <consortium name="Ensembl"/>
        </authorList>
    </citation>
    <scope>IDENTIFICATION</scope>
</reference>
<dbReference type="Proteomes" id="UP000694388">
    <property type="component" value="Unplaced"/>
</dbReference>
<dbReference type="GO" id="GO:0016020">
    <property type="term" value="C:membrane"/>
    <property type="evidence" value="ECO:0007669"/>
    <property type="project" value="UniProtKB-SubCell"/>
</dbReference>